<evidence type="ECO:0000313" key="1">
    <source>
        <dbReference type="EMBL" id="EJX47715.1"/>
    </source>
</evidence>
<organism evidence="1 2">
    <name type="scientific">Enterococcus faecium R496</name>
    <dbReference type="NCBI Taxonomy" id="1134836"/>
    <lineage>
        <taxon>Bacteria</taxon>
        <taxon>Bacillati</taxon>
        <taxon>Bacillota</taxon>
        <taxon>Bacilli</taxon>
        <taxon>Lactobacillales</taxon>
        <taxon>Enterococcaceae</taxon>
        <taxon>Enterococcus</taxon>
    </lineage>
</organism>
<proteinExistence type="predicted"/>
<gene>
    <name evidence="1" type="ORF">HMPREF1378_03105</name>
</gene>
<dbReference type="AlphaFoldDB" id="A0AAV3GSJ4"/>
<name>A0AAV3GSJ4_ENTFC</name>
<comment type="caution">
    <text evidence="1">The sequence shown here is derived from an EMBL/GenBank/DDBJ whole genome shotgun (WGS) entry which is preliminary data.</text>
</comment>
<accession>A0AAV3GSJ4</accession>
<sequence length="39" mass="4757">MNDPPFFYLSLVYRKIKNKKTIYAFSRLFLLIKNIYAIL</sequence>
<dbReference type="Proteomes" id="UP000006402">
    <property type="component" value="Unassembled WGS sequence"/>
</dbReference>
<protein>
    <submittedName>
        <fullName evidence="1">Uncharacterized protein</fullName>
    </submittedName>
</protein>
<dbReference type="EMBL" id="AMAH01000279">
    <property type="protein sequence ID" value="EJX47715.1"/>
    <property type="molecule type" value="Genomic_DNA"/>
</dbReference>
<evidence type="ECO:0000313" key="2">
    <source>
        <dbReference type="Proteomes" id="UP000006402"/>
    </source>
</evidence>
<reference evidence="1 2" key="1">
    <citation type="submission" date="2012-04" db="EMBL/GenBank/DDBJ databases">
        <authorList>
            <person name="Weinstock G."/>
            <person name="Sodergren E."/>
            <person name="Lobos E.A."/>
            <person name="Fulton L."/>
            <person name="Fulton R."/>
            <person name="Courtney L."/>
            <person name="Fronick C."/>
            <person name="O'Laughlin M."/>
            <person name="Godfrey J."/>
            <person name="Wilson R.M."/>
            <person name="Miner T."/>
            <person name="Farmer C."/>
            <person name="Delehaunty K."/>
            <person name="Cordes M."/>
            <person name="Minx P."/>
            <person name="Tomlinson C."/>
            <person name="Chen J."/>
            <person name="Wollam A."/>
            <person name="Pepin K.H."/>
            <person name="Bhonagiri V."/>
            <person name="Zhang X."/>
            <person name="Suruliraj S."/>
            <person name="Warren W."/>
            <person name="Mitreva M."/>
            <person name="Mardis E.R."/>
            <person name="Wilson R.K."/>
        </authorList>
    </citation>
    <scope>NUCLEOTIDE SEQUENCE [LARGE SCALE GENOMIC DNA]</scope>
    <source>
        <strain evidence="1 2">R496</strain>
    </source>
</reference>